<organism evidence="5 6">
    <name type="scientific">Dimorphilus gyrociliatus</name>
    <dbReference type="NCBI Taxonomy" id="2664684"/>
    <lineage>
        <taxon>Eukaryota</taxon>
        <taxon>Metazoa</taxon>
        <taxon>Spiralia</taxon>
        <taxon>Lophotrochozoa</taxon>
        <taxon>Annelida</taxon>
        <taxon>Polychaeta</taxon>
        <taxon>Polychaeta incertae sedis</taxon>
        <taxon>Dinophilidae</taxon>
        <taxon>Dimorphilus</taxon>
    </lineage>
</organism>
<gene>
    <name evidence="5" type="ORF">DGYR_LOCUS11376</name>
</gene>
<feature type="domain" description="Asparagine synthetase" evidence="4">
    <location>
        <begin position="265"/>
        <end position="418"/>
    </location>
</feature>
<keyword evidence="1" id="KW-0028">Amino-acid biosynthesis</keyword>
<dbReference type="PANTHER" id="PTHR45937">
    <property type="entry name" value="ASPARAGINE SYNTHETASE DOMAIN-CONTAINING PROTEIN 1"/>
    <property type="match status" value="1"/>
</dbReference>
<evidence type="ECO:0000256" key="3">
    <source>
        <dbReference type="ARBA" id="ARBA00022962"/>
    </source>
</evidence>
<dbReference type="Gene3D" id="3.40.50.620">
    <property type="entry name" value="HUPs"/>
    <property type="match status" value="1"/>
</dbReference>
<dbReference type="Pfam" id="PF00733">
    <property type="entry name" value="Asn_synthase"/>
    <property type="match status" value="1"/>
</dbReference>
<dbReference type="GO" id="GO:0004066">
    <property type="term" value="F:asparagine synthase (glutamine-hydrolyzing) activity"/>
    <property type="evidence" value="ECO:0007669"/>
    <property type="project" value="InterPro"/>
</dbReference>
<evidence type="ECO:0000313" key="5">
    <source>
        <dbReference type="EMBL" id="CAD5123732.1"/>
    </source>
</evidence>
<dbReference type="Proteomes" id="UP000549394">
    <property type="component" value="Unassembled WGS sequence"/>
</dbReference>
<dbReference type="OrthoDB" id="10252281at2759"/>
<proteinExistence type="predicted"/>
<dbReference type="EMBL" id="CAJFCJ010000019">
    <property type="protein sequence ID" value="CAD5123732.1"/>
    <property type="molecule type" value="Genomic_DNA"/>
</dbReference>
<keyword evidence="2" id="KW-0061">Asparagine biosynthesis</keyword>
<evidence type="ECO:0000313" key="6">
    <source>
        <dbReference type="Proteomes" id="UP000549394"/>
    </source>
</evidence>
<evidence type="ECO:0000256" key="1">
    <source>
        <dbReference type="ARBA" id="ARBA00022605"/>
    </source>
</evidence>
<keyword evidence="6" id="KW-1185">Reference proteome</keyword>
<dbReference type="SUPFAM" id="SSF56235">
    <property type="entry name" value="N-terminal nucleophile aminohydrolases (Ntn hydrolases)"/>
    <property type="match status" value="1"/>
</dbReference>
<reference evidence="5 6" key="1">
    <citation type="submission" date="2020-08" db="EMBL/GenBank/DDBJ databases">
        <authorList>
            <person name="Hejnol A."/>
        </authorList>
    </citation>
    <scope>NUCLEOTIDE SEQUENCE [LARGE SCALE GENOMIC DNA]</scope>
</reference>
<evidence type="ECO:0000256" key="2">
    <source>
        <dbReference type="ARBA" id="ARBA00022888"/>
    </source>
</evidence>
<dbReference type="InterPro" id="IPR001962">
    <property type="entry name" value="Asn_synthase"/>
</dbReference>
<evidence type="ECO:0000259" key="4">
    <source>
        <dbReference type="Pfam" id="PF00733"/>
    </source>
</evidence>
<comment type="caution">
    <text evidence="5">The sequence shown here is derived from an EMBL/GenBank/DDBJ whole genome shotgun (WGS) entry which is preliminary data.</text>
</comment>
<keyword evidence="3" id="KW-0315">Glutamine amidotransferase</keyword>
<accession>A0A7I8W6J6</accession>
<name>A0A7I8W6J6_9ANNE</name>
<dbReference type="InterPro" id="IPR029055">
    <property type="entry name" value="Ntn_hydrolases_N"/>
</dbReference>
<dbReference type="CDD" id="cd01991">
    <property type="entry name" value="Asn_synthase_B_C"/>
    <property type="match status" value="1"/>
</dbReference>
<dbReference type="SUPFAM" id="SSF52402">
    <property type="entry name" value="Adenine nucleotide alpha hydrolases-like"/>
    <property type="match status" value="1"/>
</dbReference>
<dbReference type="InterPro" id="IPR014729">
    <property type="entry name" value="Rossmann-like_a/b/a_fold"/>
</dbReference>
<dbReference type="InterPro" id="IPR051857">
    <property type="entry name" value="Asn_synthetase_domain"/>
</dbReference>
<dbReference type="AlphaFoldDB" id="A0A7I8W6J6"/>
<protein>
    <submittedName>
        <fullName evidence="5">DgyrCDS12049</fullName>
    </submittedName>
</protein>
<dbReference type="PANTHER" id="PTHR45937:SF1">
    <property type="entry name" value="ASPARAGINE SYNTHETASE DOMAIN-CONTAINING PROTEIN 1"/>
    <property type="match status" value="1"/>
</dbReference>
<dbReference type="GO" id="GO:0006529">
    <property type="term" value="P:asparagine biosynthetic process"/>
    <property type="evidence" value="ECO:0007669"/>
    <property type="project" value="UniProtKB-KW"/>
</dbReference>
<sequence length="528" mass="59742">MCGICLVIFYGGGDVCRSDIPKLNFDCLKKRGPDSWLEKSIHNSAYCLHFFGSVLQMQGNLTKQPLEDNLGNILLWNGEIFGGINIEKGENDSKKLLDILSKAITNDEILHIFSMIKGPWSFLYWQDVDYTEVASLGLYCLSVNSSNKPKLFPWSHINEERLFAEDSLYEKNKHFCDIQTEKLIPPFDKFNFDLPTELDDINLKQCAKRDISTIDDLTSIISEDYWTMSNSLLQKLSDSVRIRISNHQNLCGNCIKENNRNCEHAKIAVLFSGGIDSLIIAALCHSHLVENEAIDLINVAFSADNSYSVPDRLTGLKSFKQLQKMYPNRKFNFITVDVSLSDLREARQSTIANLIKPLRTVLDDSIACAIWFAANGIGCVGEKLYKSSARVILTGMGSDEQLAGYSRHRMNNGNWDNLAKEVDMDIRRISARNLGRDDRIITDHGKEARFPFLDEGVVSFLNSLPIWKKTNLYQEKGIGDKLLLRLAAIQLGLQECSLFVKRAIQFGSRIAKLESRNEKASDICERLN</sequence>